<dbReference type="InterPro" id="IPR036388">
    <property type="entry name" value="WH-like_DNA-bd_sf"/>
</dbReference>
<dbReference type="InterPro" id="IPR007627">
    <property type="entry name" value="RNA_pol_sigma70_r2"/>
</dbReference>
<evidence type="ECO:0000256" key="6">
    <source>
        <dbReference type="RuleBase" id="RU000716"/>
    </source>
</evidence>
<dbReference type="Gene3D" id="1.10.1740.10">
    <property type="match status" value="1"/>
</dbReference>
<dbReference type="PROSITE" id="PS01063">
    <property type="entry name" value="SIGMA70_ECF"/>
    <property type="match status" value="1"/>
</dbReference>
<dbReference type="AlphaFoldDB" id="A0A845GZR6"/>
<keyword evidence="3 6" id="KW-0731">Sigma factor</keyword>
<organism evidence="9 10">
    <name type="scientific">Duganella vulcania</name>
    <dbReference type="NCBI Taxonomy" id="2692166"/>
    <lineage>
        <taxon>Bacteria</taxon>
        <taxon>Pseudomonadati</taxon>
        <taxon>Pseudomonadota</taxon>
        <taxon>Betaproteobacteria</taxon>
        <taxon>Burkholderiales</taxon>
        <taxon>Oxalobacteraceae</taxon>
        <taxon>Telluria group</taxon>
        <taxon>Duganella</taxon>
    </lineage>
</organism>
<feature type="domain" description="RNA polymerase sigma factor 70 region 4 type 2" evidence="8">
    <location>
        <begin position="125"/>
        <end position="173"/>
    </location>
</feature>
<dbReference type="GO" id="GO:0016987">
    <property type="term" value="F:sigma factor activity"/>
    <property type="evidence" value="ECO:0007669"/>
    <property type="project" value="UniProtKB-KW"/>
</dbReference>
<dbReference type="Gene3D" id="1.10.10.10">
    <property type="entry name" value="Winged helix-like DNA-binding domain superfamily/Winged helix DNA-binding domain"/>
    <property type="match status" value="1"/>
</dbReference>
<evidence type="ECO:0000259" key="8">
    <source>
        <dbReference type="Pfam" id="PF08281"/>
    </source>
</evidence>
<dbReference type="Pfam" id="PF08281">
    <property type="entry name" value="Sigma70_r4_2"/>
    <property type="match status" value="1"/>
</dbReference>
<protein>
    <recommendedName>
        <fullName evidence="6">RNA polymerase sigma factor</fullName>
    </recommendedName>
</protein>
<gene>
    <name evidence="9" type="ORF">GTP90_30255</name>
</gene>
<dbReference type="NCBIfam" id="TIGR02937">
    <property type="entry name" value="sigma70-ECF"/>
    <property type="match status" value="1"/>
</dbReference>
<dbReference type="InterPro" id="IPR039425">
    <property type="entry name" value="RNA_pol_sigma-70-like"/>
</dbReference>
<evidence type="ECO:0000256" key="4">
    <source>
        <dbReference type="ARBA" id="ARBA00023125"/>
    </source>
</evidence>
<dbReference type="PANTHER" id="PTHR43133">
    <property type="entry name" value="RNA POLYMERASE ECF-TYPE SIGMA FACTO"/>
    <property type="match status" value="1"/>
</dbReference>
<proteinExistence type="inferred from homology"/>
<dbReference type="PANTHER" id="PTHR43133:SF25">
    <property type="entry name" value="RNA POLYMERASE SIGMA FACTOR RFAY-RELATED"/>
    <property type="match status" value="1"/>
</dbReference>
<dbReference type="RefSeq" id="WP_161086993.1">
    <property type="nucleotide sequence ID" value="NZ_WWCX01000103.1"/>
</dbReference>
<evidence type="ECO:0000256" key="5">
    <source>
        <dbReference type="ARBA" id="ARBA00023163"/>
    </source>
</evidence>
<evidence type="ECO:0000256" key="1">
    <source>
        <dbReference type="ARBA" id="ARBA00010641"/>
    </source>
</evidence>
<comment type="similarity">
    <text evidence="1 6">Belongs to the sigma-70 factor family. ECF subfamily.</text>
</comment>
<feature type="domain" description="RNA polymerase sigma-70 region 2" evidence="7">
    <location>
        <begin position="23"/>
        <end position="89"/>
    </location>
</feature>
<evidence type="ECO:0000259" key="7">
    <source>
        <dbReference type="Pfam" id="PF04542"/>
    </source>
</evidence>
<dbReference type="SUPFAM" id="SSF88946">
    <property type="entry name" value="Sigma2 domain of RNA polymerase sigma factors"/>
    <property type="match status" value="1"/>
</dbReference>
<dbReference type="Proteomes" id="UP000447355">
    <property type="component" value="Unassembled WGS sequence"/>
</dbReference>
<dbReference type="InterPro" id="IPR013325">
    <property type="entry name" value="RNA_pol_sigma_r2"/>
</dbReference>
<keyword evidence="5 6" id="KW-0804">Transcription</keyword>
<dbReference type="Pfam" id="PF04542">
    <property type="entry name" value="Sigma70_r2"/>
    <property type="match status" value="1"/>
</dbReference>
<evidence type="ECO:0000313" key="10">
    <source>
        <dbReference type="Proteomes" id="UP000447355"/>
    </source>
</evidence>
<dbReference type="EMBL" id="WWCX01000103">
    <property type="protein sequence ID" value="MYM98137.1"/>
    <property type="molecule type" value="Genomic_DNA"/>
</dbReference>
<evidence type="ECO:0000256" key="3">
    <source>
        <dbReference type="ARBA" id="ARBA00023082"/>
    </source>
</evidence>
<dbReference type="InterPro" id="IPR013324">
    <property type="entry name" value="RNA_pol_sigma_r3/r4-like"/>
</dbReference>
<dbReference type="SUPFAM" id="SSF88659">
    <property type="entry name" value="Sigma3 and sigma4 domains of RNA polymerase sigma factors"/>
    <property type="match status" value="1"/>
</dbReference>
<accession>A0A845GZR6</accession>
<sequence>MMPAPVTCNAASPADAPVDVERLFQEHRQHLVRFVQRYTRSLEDAEDVVQNTFIEALRCADRFAGMSKPSTWLFGIALNLARNHVRRNSAGLYETVEDGYFEQIKDQRANPAELCESRQMSSKVDALLRSFPPKIRETFDVVVNREIPYEEAAEYLDVPVGTVRSRVSRVRAAVRERFGDRA</sequence>
<name>A0A845GZR6_9BURK</name>
<evidence type="ECO:0000313" key="9">
    <source>
        <dbReference type="EMBL" id="MYM98137.1"/>
    </source>
</evidence>
<dbReference type="InterPro" id="IPR013249">
    <property type="entry name" value="RNA_pol_sigma70_r4_t2"/>
</dbReference>
<dbReference type="GO" id="GO:0006352">
    <property type="term" value="P:DNA-templated transcription initiation"/>
    <property type="evidence" value="ECO:0007669"/>
    <property type="project" value="InterPro"/>
</dbReference>
<reference evidence="9" key="1">
    <citation type="submission" date="2019-12" db="EMBL/GenBank/DDBJ databases">
        <title>Novel species isolated from a subtropical stream in China.</title>
        <authorList>
            <person name="Lu H."/>
        </authorList>
    </citation>
    <scope>NUCLEOTIDE SEQUENCE [LARGE SCALE GENOMIC DNA]</scope>
    <source>
        <strain evidence="9">FT81W</strain>
    </source>
</reference>
<dbReference type="InterPro" id="IPR000838">
    <property type="entry name" value="RNA_pol_sigma70_ECF_CS"/>
</dbReference>
<dbReference type="InterPro" id="IPR014284">
    <property type="entry name" value="RNA_pol_sigma-70_dom"/>
</dbReference>
<comment type="caution">
    <text evidence="9">The sequence shown here is derived from an EMBL/GenBank/DDBJ whole genome shotgun (WGS) entry which is preliminary data.</text>
</comment>
<dbReference type="GO" id="GO:0003677">
    <property type="term" value="F:DNA binding"/>
    <property type="evidence" value="ECO:0007669"/>
    <property type="project" value="UniProtKB-KW"/>
</dbReference>
<keyword evidence="2 6" id="KW-0805">Transcription regulation</keyword>
<keyword evidence="4 6" id="KW-0238">DNA-binding</keyword>
<evidence type="ECO:0000256" key="2">
    <source>
        <dbReference type="ARBA" id="ARBA00023015"/>
    </source>
</evidence>